<name>A0A412RR29_9FIRM</name>
<accession>A0A412RR29</accession>
<dbReference type="Proteomes" id="UP000283765">
    <property type="component" value="Unassembled WGS sequence"/>
</dbReference>
<comment type="caution">
    <text evidence="1">The sequence shown here is derived from an EMBL/GenBank/DDBJ whole genome shotgun (WGS) entry which is preliminary data.</text>
</comment>
<organism evidence="1 2">
    <name type="scientific">Agathobacter rectalis</name>
    <dbReference type="NCBI Taxonomy" id="39491"/>
    <lineage>
        <taxon>Bacteria</taxon>
        <taxon>Bacillati</taxon>
        <taxon>Bacillota</taxon>
        <taxon>Clostridia</taxon>
        <taxon>Lachnospirales</taxon>
        <taxon>Lachnospiraceae</taxon>
        <taxon>Agathobacter</taxon>
    </lineage>
</organism>
<evidence type="ECO:0000313" key="1">
    <source>
        <dbReference type="EMBL" id="RGU26067.1"/>
    </source>
</evidence>
<protein>
    <submittedName>
        <fullName evidence="1">Uncharacterized protein</fullName>
    </submittedName>
</protein>
<evidence type="ECO:0000313" key="2">
    <source>
        <dbReference type="Proteomes" id="UP000283765"/>
    </source>
</evidence>
<sequence length="86" mass="10122">MKHYKPIKCVVCSKTFTPTAANQNTCCEAHREQRATELRKIREKKRLKRKPIKKNKLAEICEIAKSKGMSYGQYMAEQYKKEVMIK</sequence>
<gene>
    <name evidence="1" type="ORF">DWW89_06385</name>
</gene>
<proteinExistence type="predicted"/>
<dbReference type="EMBL" id="QRXR01000008">
    <property type="protein sequence ID" value="RGU26067.1"/>
    <property type="molecule type" value="Genomic_DNA"/>
</dbReference>
<dbReference type="AlphaFoldDB" id="A0A412RR29"/>
<reference evidence="1 2" key="1">
    <citation type="submission" date="2018-08" db="EMBL/GenBank/DDBJ databases">
        <title>A genome reference for cultivated species of the human gut microbiota.</title>
        <authorList>
            <person name="Zou Y."/>
            <person name="Xue W."/>
            <person name="Luo G."/>
        </authorList>
    </citation>
    <scope>NUCLEOTIDE SEQUENCE [LARGE SCALE GENOMIC DNA]</scope>
    <source>
        <strain evidence="1 2">AF17-27</strain>
    </source>
</reference>